<keyword evidence="2" id="KW-0732">Signal</keyword>
<protein>
    <submittedName>
        <fullName evidence="3">Carboxypeptidase regulatory-like domain-containing protein</fullName>
    </submittedName>
</protein>
<dbReference type="SUPFAM" id="SSF49452">
    <property type="entry name" value="Starch-binding domain-like"/>
    <property type="match status" value="1"/>
</dbReference>
<keyword evidence="3" id="KW-0645">Protease</keyword>
<sequence length="253" mass="26970">MKNTALLLLAVTALSACGASTTPATTPPAHQQPGTTPPASPAPGSASAYVMTGTVRTEAGAPIAGVQVFADHTAYYNMNALGTTDAQGHYRIPLAHQPGTWNAGAYMQLKVAGESYEVRLSPDLDTPFDGSQGAVRNFTFKASDAPSGKVNIYLAHSNVELDYDTLEYTFTPDGPNVLGDTAPITRKVVFGYGIKNVPIGRYKVSATQMLNGVKQQMRLRSVDQPEFVPSVLAQFHDDGDRYGVTMELYIANP</sequence>
<organism evidence="3">
    <name type="scientific">Deinococcus sonorensis KR-87</name>
    <dbReference type="NCBI Taxonomy" id="694439"/>
    <lineage>
        <taxon>Bacteria</taxon>
        <taxon>Thermotogati</taxon>
        <taxon>Deinococcota</taxon>
        <taxon>Deinococci</taxon>
        <taxon>Deinococcales</taxon>
        <taxon>Deinococcaceae</taxon>
        <taxon>Deinococcus</taxon>
    </lineage>
</organism>
<evidence type="ECO:0000313" key="3">
    <source>
        <dbReference type="EMBL" id="XBV87235.1"/>
    </source>
</evidence>
<feature type="chain" id="PRO_5043324894" evidence="2">
    <location>
        <begin position="19"/>
        <end position="253"/>
    </location>
</feature>
<name>A0AAU7UFN7_9DEIO</name>
<geneLocation type="plasmid" evidence="3">
    <name>pDson02</name>
</geneLocation>
<reference evidence="3" key="1">
    <citation type="submission" date="2024-06" db="EMBL/GenBank/DDBJ databases">
        <title>Draft Genome Sequence of Deinococcus sonorensis Type Strain KR-87, a Biofilm Producing Representative of the Genus Deinococcus.</title>
        <authorList>
            <person name="Boren L.S."/>
            <person name="Grosso R.A."/>
            <person name="Hugenberg-Cox A.N."/>
            <person name="Hill J.T.E."/>
            <person name="Albert C.M."/>
            <person name="Tuohy J.M."/>
        </authorList>
    </citation>
    <scope>NUCLEOTIDE SEQUENCE</scope>
    <source>
        <strain evidence="3">KR-87</strain>
        <plasmid evidence="3">pDson02</plasmid>
    </source>
</reference>
<feature type="signal peptide" evidence="2">
    <location>
        <begin position="1"/>
        <end position="18"/>
    </location>
</feature>
<keyword evidence="3" id="KW-0121">Carboxypeptidase</keyword>
<dbReference type="InterPro" id="IPR013784">
    <property type="entry name" value="Carb-bd-like_fold"/>
</dbReference>
<dbReference type="GO" id="GO:0030246">
    <property type="term" value="F:carbohydrate binding"/>
    <property type="evidence" value="ECO:0007669"/>
    <property type="project" value="InterPro"/>
</dbReference>
<accession>A0AAU7UFN7</accession>
<feature type="region of interest" description="Disordered" evidence="1">
    <location>
        <begin position="20"/>
        <end position="46"/>
    </location>
</feature>
<dbReference type="Gene3D" id="2.60.40.1120">
    <property type="entry name" value="Carboxypeptidase-like, regulatory domain"/>
    <property type="match status" value="1"/>
</dbReference>
<keyword evidence="3" id="KW-0378">Hydrolase</keyword>
<dbReference type="AlphaFoldDB" id="A0AAU7UFN7"/>
<proteinExistence type="predicted"/>
<dbReference type="RefSeq" id="WP_350245385.1">
    <property type="nucleotide sequence ID" value="NZ_CP158300.1"/>
</dbReference>
<gene>
    <name evidence="3" type="ORF">ABOD76_21305</name>
</gene>
<dbReference type="EMBL" id="CP158300">
    <property type="protein sequence ID" value="XBV87235.1"/>
    <property type="molecule type" value="Genomic_DNA"/>
</dbReference>
<evidence type="ECO:0000256" key="2">
    <source>
        <dbReference type="SAM" id="SignalP"/>
    </source>
</evidence>
<dbReference type="PROSITE" id="PS51257">
    <property type="entry name" value="PROKAR_LIPOPROTEIN"/>
    <property type="match status" value="1"/>
</dbReference>
<feature type="compositionally biased region" description="Low complexity" evidence="1">
    <location>
        <begin position="20"/>
        <end position="34"/>
    </location>
</feature>
<keyword evidence="3" id="KW-0614">Plasmid</keyword>
<dbReference type="KEGG" id="dsc:ABOD76_21305"/>
<evidence type="ECO:0000256" key="1">
    <source>
        <dbReference type="SAM" id="MobiDB-lite"/>
    </source>
</evidence>
<dbReference type="GO" id="GO:0004180">
    <property type="term" value="F:carboxypeptidase activity"/>
    <property type="evidence" value="ECO:0007669"/>
    <property type="project" value="UniProtKB-KW"/>
</dbReference>